<evidence type="ECO:0000313" key="3">
    <source>
        <dbReference type="Proteomes" id="UP000184123"/>
    </source>
</evidence>
<reference evidence="2 3" key="1">
    <citation type="submission" date="2016-11" db="EMBL/GenBank/DDBJ databases">
        <authorList>
            <person name="Jaros S."/>
            <person name="Januszkiewicz K."/>
            <person name="Wedrychowicz H."/>
        </authorList>
    </citation>
    <scope>NUCLEOTIDE SEQUENCE [LARGE SCALE GENOMIC DNA]</scope>
    <source>
        <strain evidence="2 3">DSM 4740</strain>
    </source>
</reference>
<dbReference type="AlphaFoldDB" id="A0A1M7A9K8"/>
<dbReference type="Proteomes" id="UP000321726">
    <property type="component" value="Unassembled WGS sequence"/>
</dbReference>
<sequence>MPTTRIAVLTGDLVASQQSTTQLLYKQLDNDLEALAQRHNGAWSRFRGDGFQLALHQIDAGLDAAVALRAGLIAASPADQRWDARISLAIGDARWAHDQSLDDANDAPFIDSGRALDQLSDTDRRLVLAGVGPAEELVVRYLDEMLDGWSTNSAQSVALCLGEPGITQARLATLLGIRQPSVHKRLQVARWDLLNASLAYFRHYLLHHDLLHHDLPPITTTETQG</sequence>
<proteinExistence type="predicted"/>
<evidence type="ECO:0000313" key="4">
    <source>
        <dbReference type="Proteomes" id="UP000321726"/>
    </source>
</evidence>
<dbReference type="Proteomes" id="UP000184123">
    <property type="component" value="Unassembled WGS sequence"/>
</dbReference>
<evidence type="ECO:0000313" key="1">
    <source>
        <dbReference type="EMBL" id="GEN22477.1"/>
    </source>
</evidence>
<reference evidence="1 4" key="2">
    <citation type="submission" date="2019-07" db="EMBL/GenBank/DDBJ databases">
        <title>Whole genome shotgun sequence of Halomonas cupida NBRC 102219.</title>
        <authorList>
            <person name="Hosoyama A."/>
            <person name="Uohara A."/>
            <person name="Ohji S."/>
            <person name="Ichikawa N."/>
        </authorList>
    </citation>
    <scope>NUCLEOTIDE SEQUENCE [LARGE SCALE GENOMIC DNA]</scope>
    <source>
        <strain evidence="1 4">NBRC 102219</strain>
    </source>
</reference>
<keyword evidence="4" id="KW-1185">Reference proteome</keyword>
<dbReference type="STRING" id="44933.SAMN05660971_00418"/>
<dbReference type="OrthoDB" id="7064118at2"/>
<dbReference type="EMBL" id="BJXU01000013">
    <property type="protein sequence ID" value="GEN22477.1"/>
    <property type="molecule type" value="Genomic_DNA"/>
</dbReference>
<organism evidence="2 3">
    <name type="scientific">Halomonas cupida</name>
    <dbReference type="NCBI Taxonomy" id="44933"/>
    <lineage>
        <taxon>Bacteria</taxon>
        <taxon>Pseudomonadati</taxon>
        <taxon>Pseudomonadota</taxon>
        <taxon>Gammaproteobacteria</taxon>
        <taxon>Oceanospirillales</taxon>
        <taxon>Halomonadaceae</taxon>
        <taxon>Halomonas</taxon>
    </lineage>
</organism>
<dbReference type="RefSeq" id="WP_073433351.1">
    <property type="nucleotide sequence ID" value="NZ_BJXU01000013.1"/>
</dbReference>
<dbReference type="EMBL" id="FRCA01000001">
    <property type="protein sequence ID" value="SHL39402.1"/>
    <property type="molecule type" value="Genomic_DNA"/>
</dbReference>
<protein>
    <recommendedName>
        <fullName evidence="5">SatD family (SatD)</fullName>
    </recommendedName>
</protein>
<evidence type="ECO:0000313" key="2">
    <source>
        <dbReference type="EMBL" id="SHL39402.1"/>
    </source>
</evidence>
<name>A0A1M7A9K8_9GAMM</name>
<accession>A0A1M7A9K8</accession>
<gene>
    <name evidence="1" type="ORF">HCU01_04260</name>
    <name evidence="2" type="ORF">SAMN05660971_00418</name>
</gene>
<evidence type="ECO:0008006" key="5">
    <source>
        <dbReference type="Google" id="ProtNLM"/>
    </source>
</evidence>